<dbReference type="EMBL" id="LBGP01000011">
    <property type="protein sequence ID" value="KQB01597.1"/>
    <property type="molecule type" value="Genomic_DNA"/>
</dbReference>
<dbReference type="InterPro" id="IPR002656">
    <property type="entry name" value="Acyl_transf_3_dom"/>
</dbReference>
<dbReference type="GO" id="GO:0016788">
    <property type="term" value="F:hydrolase activity, acting on ester bonds"/>
    <property type="evidence" value="ECO:0007669"/>
    <property type="project" value="UniProtKB-ARBA"/>
</dbReference>
<feature type="transmembrane region" description="Helical" evidence="8">
    <location>
        <begin position="12"/>
        <end position="28"/>
    </location>
</feature>
<dbReference type="Pfam" id="PF01757">
    <property type="entry name" value="Acyl_transf_3"/>
    <property type="match status" value="1"/>
</dbReference>
<evidence type="ECO:0000256" key="8">
    <source>
        <dbReference type="SAM" id="Phobius"/>
    </source>
</evidence>
<evidence type="ECO:0000259" key="9">
    <source>
        <dbReference type="Pfam" id="PF01757"/>
    </source>
</evidence>
<dbReference type="SUPFAM" id="SSF52266">
    <property type="entry name" value="SGNH hydrolase"/>
    <property type="match status" value="1"/>
</dbReference>
<dbReference type="GO" id="GO:0016747">
    <property type="term" value="F:acyltransferase activity, transferring groups other than amino-acyl groups"/>
    <property type="evidence" value="ECO:0007669"/>
    <property type="project" value="InterPro"/>
</dbReference>
<protein>
    <submittedName>
        <fullName evidence="11">Acyltransferase</fullName>
    </submittedName>
</protein>
<dbReference type="InterPro" id="IPR050879">
    <property type="entry name" value="Acyltransferase_3"/>
</dbReference>
<evidence type="ECO:0000313" key="12">
    <source>
        <dbReference type="Proteomes" id="UP000050491"/>
    </source>
</evidence>
<name>A0A0Q0PQY9_VIBMT</name>
<feature type="transmembrane region" description="Helical" evidence="8">
    <location>
        <begin position="226"/>
        <end position="245"/>
    </location>
</feature>
<feature type="transmembrane region" description="Helical" evidence="8">
    <location>
        <begin position="310"/>
        <end position="338"/>
    </location>
</feature>
<gene>
    <name evidence="11" type="ORF">XV92_08950</name>
</gene>
<evidence type="ECO:0000256" key="1">
    <source>
        <dbReference type="ARBA" id="ARBA00004651"/>
    </source>
</evidence>
<keyword evidence="3 11" id="KW-0808">Transferase</keyword>
<evidence type="ECO:0000256" key="7">
    <source>
        <dbReference type="ARBA" id="ARBA00023315"/>
    </source>
</evidence>
<feature type="transmembrane region" description="Helical" evidence="8">
    <location>
        <begin position="251"/>
        <end position="271"/>
    </location>
</feature>
<dbReference type="InterPro" id="IPR043968">
    <property type="entry name" value="SGNH"/>
</dbReference>
<dbReference type="PATRIC" id="fig|1481663.12.peg.550"/>
<keyword evidence="6 8" id="KW-0472">Membrane</keyword>
<keyword evidence="7 11" id="KW-0012">Acyltransferase</keyword>
<evidence type="ECO:0000259" key="10">
    <source>
        <dbReference type="Pfam" id="PF19040"/>
    </source>
</evidence>
<feature type="domain" description="Acyltransferase 3" evidence="9">
    <location>
        <begin position="8"/>
        <end position="334"/>
    </location>
</feature>
<accession>A0A0Q0PQY9</accession>
<dbReference type="PANTHER" id="PTHR23028:SF53">
    <property type="entry name" value="ACYL_TRANSF_3 DOMAIN-CONTAINING PROTEIN"/>
    <property type="match status" value="1"/>
</dbReference>
<organism evidence="11 12">
    <name type="scientific">Vibrio metoecus</name>
    <dbReference type="NCBI Taxonomy" id="1481663"/>
    <lineage>
        <taxon>Bacteria</taxon>
        <taxon>Pseudomonadati</taxon>
        <taxon>Pseudomonadota</taxon>
        <taxon>Gammaproteobacteria</taxon>
        <taxon>Vibrionales</taxon>
        <taxon>Vibrionaceae</taxon>
        <taxon>Vibrio</taxon>
    </lineage>
</organism>
<evidence type="ECO:0000256" key="4">
    <source>
        <dbReference type="ARBA" id="ARBA00022692"/>
    </source>
</evidence>
<proteinExistence type="predicted"/>
<feature type="domain" description="SGNH" evidence="10">
    <location>
        <begin position="414"/>
        <end position="659"/>
    </location>
</feature>
<dbReference type="GO" id="GO:0005886">
    <property type="term" value="C:plasma membrane"/>
    <property type="evidence" value="ECO:0007669"/>
    <property type="project" value="UniProtKB-SubCell"/>
</dbReference>
<evidence type="ECO:0000256" key="2">
    <source>
        <dbReference type="ARBA" id="ARBA00022475"/>
    </source>
</evidence>
<evidence type="ECO:0000313" key="11">
    <source>
        <dbReference type="EMBL" id="KQB01597.1"/>
    </source>
</evidence>
<feature type="transmembrane region" description="Helical" evidence="8">
    <location>
        <begin position="165"/>
        <end position="181"/>
    </location>
</feature>
<keyword evidence="2" id="KW-1003">Cell membrane</keyword>
<feature type="transmembrane region" description="Helical" evidence="8">
    <location>
        <begin position="350"/>
        <end position="372"/>
    </location>
</feature>
<dbReference type="Gene3D" id="3.40.50.1110">
    <property type="entry name" value="SGNH hydrolase"/>
    <property type="match status" value="1"/>
</dbReference>
<reference evidence="11 12" key="1">
    <citation type="journal article" date="2015" name="Genome Biol. Evol.">
        <title>The Dynamics of Genetic Interactions between Vibrio metoecus and Vibrio cholerae, Two Close Relatives Co-Occurring in the Environment.</title>
        <authorList>
            <person name="Orata F.D."/>
            <person name="Kirchberger P.C."/>
            <person name="Meheust R."/>
            <person name="Barlow E.J."/>
            <person name="Tarr C.L."/>
            <person name="Boucher Y."/>
        </authorList>
    </citation>
    <scope>NUCLEOTIDE SEQUENCE [LARGE SCALE GENOMIC DNA]</scope>
    <source>
        <strain evidence="11 12">YB5B04</strain>
    </source>
</reference>
<dbReference type="InterPro" id="IPR036514">
    <property type="entry name" value="SGNH_hydro_sf"/>
</dbReference>
<dbReference type="Pfam" id="PF19040">
    <property type="entry name" value="SGNH"/>
    <property type="match status" value="1"/>
</dbReference>
<feature type="transmembrane region" description="Helical" evidence="8">
    <location>
        <begin position="34"/>
        <end position="54"/>
    </location>
</feature>
<dbReference type="GO" id="GO:0009103">
    <property type="term" value="P:lipopolysaccharide biosynthetic process"/>
    <property type="evidence" value="ECO:0007669"/>
    <property type="project" value="TreeGrafter"/>
</dbReference>
<evidence type="ECO:0000256" key="6">
    <source>
        <dbReference type="ARBA" id="ARBA00023136"/>
    </source>
</evidence>
<dbReference type="RefSeq" id="WP_055064630.1">
    <property type="nucleotide sequence ID" value="NZ_LBGP01000011.1"/>
</dbReference>
<evidence type="ECO:0000256" key="5">
    <source>
        <dbReference type="ARBA" id="ARBA00022989"/>
    </source>
</evidence>
<feature type="transmembrane region" description="Helical" evidence="8">
    <location>
        <begin position="193"/>
        <end position="214"/>
    </location>
</feature>
<dbReference type="AlphaFoldDB" id="A0A0Q0PQY9"/>
<comment type="caution">
    <text evidence="11">The sequence shown here is derived from an EMBL/GenBank/DDBJ whole genome shotgun (WGS) entry which is preliminary data.</text>
</comment>
<feature type="transmembrane region" description="Helical" evidence="8">
    <location>
        <begin position="75"/>
        <end position="94"/>
    </location>
</feature>
<keyword evidence="4 8" id="KW-0812">Transmembrane</keyword>
<sequence>MNNLKYRADIDGLRAIAVLMVVLFHMNADWIPGGFIGVDIFFVISGYIITSAIYPQIVNKEFSFNQFYVKRIKRILPLFYLVAMTSLAFAYWLYTPNDFMGFADSLRYASTFIANVYFEKHSGYFAPTSETLPLLHTWSLSIEEQFYFVWPMVLILAARYLNPRFFWAVMFTSLVGLIAYSEYMARLGGSSGYYLIQSRAFELLIGALLAIMVYPKSQNSRELPRGFYHLTGIVGMVSLVWLSFSLNESDVFPGIHALFVTIASALVIVSGTSKTSTISYVLSLRPMVLIGRLSYSLYLWHWPVLAFYRYYFISFTIVDAIICGVITVILSFASWLWVENPLRHAQIGKRWVYLFYLILPIGCSVVIAKQIVAQDGYPTRFSDSVQAIFSQSAYTFDDDKNHRPQIADSYPFEAPIIGDREQPITAYIWGDSHAGHFRSFVDVLGKQEGFAALFGGLGGCPPVIGSDLIKHGQPEQDCSQRNNEIALKLAELKPDVVFLAGRWTMYVETTRSVGEKGSRVYLGDETDYSESIDNSRRAFKEGLERTIKHLVEAGIKPILFEQVPDYDFNPSNCLVKKATYGWMKDASCDLPLSAMLERQEMTNTIIDEIAKKYPQVEVIPILSIICDEVSCKSQLNSTPLYMDNNHLNYEGARVLAEHWLGINQ</sequence>
<dbReference type="Proteomes" id="UP000050491">
    <property type="component" value="Unassembled WGS sequence"/>
</dbReference>
<feature type="transmembrane region" description="Helical" evidence="8">
    <location>
        <begin position="138"/>
        <end position="158"/>
    </location>
</feature>
<dbReference type="PANTHER" id="PTHR23028">
    <property type="entry name" value="ACETYLTRANSFERASE"/>
    <property type="match status" value="1"/>
</dbReference>
<keyword evidence="5 8" id="KW-1133">Transmembrane helix</keyword>
<evidence type="ECO:0000256" key="3">
    <source>
        <dbReference type="ARBA" id="ARBA00022679"/>
    </source>
</evidence>
<dbReference type="OrthoDB" id="9767863at2"/>
<comment type="subcellular location">
    <subcellularLocation>
        <location evidence="1">Cell membrane</location>
        <topology evidence="1">Multi-pass membrane protein</topology>
    </subcellularLocation>
</comment>
<feature type="transmembrane region" description="Helical" evidence="8">
    <location>
        <begin position="278"/>
        <end position="298"/>
    </location>
</feature>